<dbReference type="PANTHER" id="PTHR44029">
    <property type="entry name" value="DNAJ HOMOLOG SUBFAMILY C MEMBER 21"/>
    <property type="match status" value="1"/>
</dbReference>
<feature type="compositionally biased region" description="Polar residues" evidence="6">
    <location>
        <begin position="377"/>
        <end position="386"/>
    </location>
</feature>
<feature type="compositionally biased region" description="Basic and acidic residues" evidence="6">
    <location>
        <begin position="344"/>
        <end position="353"/>
    </location>
</feature>
<dbReference type="Gene3D" id="3.30.160.60">
    <property type="entry name" value="Classic Zinc Finger"/>
    <property type="match status" value="1"/>
</dbReference>
<dbReference type="InterPro" id="IPR003604">
    <property type="entry name" value="Matrin/U1-like-C_Znf_C2H2"/>
</dbReference>
<dbReference type="SMART" id="SM00451">
    <property type="entry name" value="ZnF_U1"/>
    <property type="match status" value="1"/>
</dbReference>
<dbReference type="PROSITE" id="PS00636">
    <property type="entry name" value="DNAJ_1"/>
    <property type="match status" value="1"/>
</dbReference>
<dbReference type="PROSITE" id="PS50076">
    <property type="entry name" value="DNAJ_2"/>
    <property type="match status" value="1"/>
</dbReference>
<dbReference type="InterPro" id="IPR018253">
    <property type="entry name" value="DnaJ_domain_CS"/>
</dbReference>
<reference evidence="8" key="1">
    <citation type="journal article" date="2017" name="Ticks Tick Borne Dis.">
        <title>An insight into the sialome of Hyalomma excavatum.</title>
        <authorList>
            <person name="Ribeiro J.M."/>
            <person name="Slovak M."/>
            <person name="Francischetti I.M."/>
        </authorList>
    </citation>
    <scope>NUCLEOTIDE SEQUENCE</scope>
    <source>
        <strain evidence="8">Samish</strain>
        <tissue evidence="8">Salivary glands</tissue>
    </source>
</reference>
<feature type="region of interest" description="Disordered" evidence="6">
    <location>
        <begin position="276"/>
        <end position="304"/>
    </location>
</feature>
<dbReference type="AlphaFoldDB" id="A0A131XQR2"/>
<dbReference type="InterPro" id="IPR001623">
    <property type="entry name" value="DnaJ_domain"/>
</dbReference>
<dbReference type="Pfam" id="PF12171">
    <property type="entry name" value="zf-C2H2_jaz"/>
    <property type="match status" value="1"/>
</dbReference>
<dbReference type="InterPro" id="IPR051964">
    <property type="entry name" value="Chaperone_stress_response"/>
</dbReference>
<proteinExistence type="evidence at transcript level"/>
<feature type="non-terminal residue" evidence="8">
    <location>
        <position position="1"/>
    </location>
</feature>
<sequence>KCHYEVLGVSKNVTPDELKLSYRKLALLWHPDKNPDNLQEATEQFKLIQQAYDVLSDPQERAWYDKHRDAILKGGLGSDYKDDSLDVYCYFNSSCFSGYGDDEKGFYAVFRDVFQRIAAEDEAYHDEPVTVPGFGNSTSPYDEVVGPFYGHWQSYCTARTFVWLDPYDVRTAPNRRVARLMERENRKVRDAARRQRNEEVRQLVQFVRKRDRRVQRRKKELEEKAAESARKSEAKRVQKILEQKKAMENYEESEWCSMAQLEVQLKDIEAQLDSQFGGEDDAQSGGATEQPAENGVAYASDDSEDDDLDELYCVACDKCFKSDKAFANHEKSKKHKENVQFLKEAMREEEEHFASMTARSQEAATTETQDAGDGTLSEETATTETQDAGDGVETKPPKTKHKKKSKK</sequence>
<dbReference type="EMBL" id="GEFH01000063">
    <property type="protein sequence ID" value="JAP68518.1"/>
    <property type="molecule type" value="mRNA"/>
</dbReference>
<dbReference type="PROSITE" id="PS00028">
    <property type="entry name" value="ZINC_FINGER_C2H2_1"/>
    <property type="match status" value="1"/>
</dbReference>
<dbReference type="SUPFAM" id="SSF57667">
    <property type="entry name" value="beta-beta-alpha zinc fingers"/>
    <property type="match status" value="1"/>
</dbReference>
<name>A0A131XQR2_9ACAR</name>
<feature type="region of interest" description="Disordered" evidence="6">
    <location>
        <begin position="327"/>
        <end position="407"/>
    </location>
</feature>
<dbReference type="SMART" id="SM00271">
    <property type="entry name" value="DnaJ"/>
    <property type="match status" value="1"/>
</dbReference>
<evidence type="ECO:0000256" key="6">
    <source>
        <dbReference type="SAM" id="MobiDB-lite"/>
    </source>
</evidence>
<dbReference type="InterPro" id="IPR036236">
    <property type="entry name" value="Znf_C2H2_sf"/>
</dbReference>
<dbReference type="Gene3D" id="1.10.287.110">
    <property type="entry name" value="DnaJ domain"/>
    <property type="match status" value="1"/>
</dbReference>
<evidence type="ECO:0000256" key="1">
    <source>
        <dbReference type="ARBA" id="ARBA00022723"/>
    </source>
</evidence>
<dbReference type="FunFam" id="1.10.287.110:FF:000046">
    <property type="entry name" value="dnaJ homolog subfamily C member 21"/>
    <property type="match status" value="1"/>
</dbReference>
<dbReference type="PANTHER" id="PTHR44029:SF1">
    <property type="entry name" value="DNAJ HOMOLOG SUBFAMILY C MEMBER 21"/>
    <property type="match status" value="1"/>
</dbReference>
<dbReference type="InterPro" id="IPR013087">
    <property type="entry name" value="Znf_C2H2_type"/>
</dbReference>
<keyword evidence="1" id="KW-0479">Metal-binding</keyword>
<dbReference type="Pfam" id="PF21884">
    <property type="entry name" value="ZUO1-like_ZHD"/>
    <property type="match status" value="1"/>
</dbReference>
<dbReference type="GO" id="GO:0005737">
    <property type="term" value="C:cytoplasm"/>
    <property type="evidence" value="ECO:0007669"/>
    <property type="project" value="TreeGrafter"/>
</dbReference>
<dbReference type="InterPro" id="IPR036869">
    <property type="entry name" value="J_dom_sf"/>
</dbReference>
<evidence type="ECO:0000256" key="4">
    <source>
        <dbReference type="ARBA" id="ARBA00074367"/>
    </source>
</evidence>
<evidence type="ECO:0000313" key="8">
    <source>
        <dbReference type="EMBL" id="JAP68518.1"/>
    </source>
</evidence>
<dbReference type="GO" id="GO:0008270">
    <property type="term" value="F:zinc ion binding"/>
    <property type="evidence" value="ECO:0007669"/>
    <property type="project" value="UniProtKB-KW"/>
</dbReference>
<dbReference type="InterPro" id="IPR022755">
    <property type="entry name" value="Znf_C2H2_jaz"/>
</dbReference>
<evidence type="ECO:0000259" key="7">
    <source>
        <dbReference type="PROSITE" id="PS50076"/>
    </source>
</evidence>
<dbReference type="CDD" id="cd06257">
    <property type="entry name" value="DnaJ"/>
    <property type="match status" value="1"/>
</dbReference>
<dbReference type="InterPro" id="IPR054076">
    <property type="entry name" value="ZUO1-like_ZHD"/>
</dbReference>
<evidence type="ECO:0000256" key="2">
    <source>
        <dbReference type="ARBA" id="ARBA00022771"/>
    </source>
</evidence>
<feature type="compositionally biased region" description="Polar residues" evidence="6">
    <location>
        <begin position="357"/>
        <end position="369"/>
    </location>
</feature>
<feature type="domain" description="J" evidence="7">
    <location>
        <begin position="2"/>
        <end position="68"/>
    </location>
</feature>
<evidence type="ECO:0000256" key="3">
    <source>
        <dbReference type="ARBA" id="ARBA00022833"/>
    </source>
</evidence>
<keyword evidence="5" id="KW-0175">Coiled coil</keyword>
<accession>A0A131XQR2</accession>
<keyword evidence="2" id="KW-0863">Zinc-finger</keyword>
<dbReference type="SUPFAM" id="SSF46565">
    <property type="entry name" value="Chaperone J-domain"/>
    <property type="match status" value="1"/>
</dbReference>
<organism evidence="8">
    <name type="scientific">Hyalomma excavatum</name>
    <dbReference type="NCBI Taxonomy" id="257692"/>
    <lineage>
        <taxon>Eukaryota</taxon>
        <taxon>Metazoa</taxon>
        <taxon>Ecdysozoa</taxon>
        <taxon>Arthropoda</taxon>
        <taxon>Chelicerata</taxon>
        <taxon>Arachnida</taxon>
        <taxon>Acari</taxon>
        <taxon>Parasitiformes</taxon>
        <taxon>Ixodida</taxon>
        <taxon>Ixodoidea</taxon>
        <taxon>Ixodidae</taxon>
        <taxon>Hyalomminae</taxon>
        <taxon>Hyalomma</taxon>
    </lineage>
</organism>
<feature type="coiled-coil region" evidence="5">
    <location>
        <begin position="178"/>
        <end position="238"/>
    </location>
</feature>
<keyword evidence="3" id="KW-0862">Zinc</keyword>
<dbReference type="PRINTS" id="PR00625">
    <property type="entry name" value="JDOMAIN"/>
</dbReference>
<dbReference type="GO" id="GO:0003676">
    <property type="term" value="F:nucleic acid binding"/>
    <property type="evidence" value="ECO:0007669"/>
    <property type="project" value="InterPro"/>
</dbReference>
<dbReference type="Pfam" id="PF00226">
    <property type="entry name" value="DnaJ"/>
    <property type="match status" value="1"/>
</dbReference>
<protein>
    <recommendedName>
        <fullName evidence="4">DnaJ homolog subfamily C member 21</fullName>
    </recommendedName>
</protein>
<evidence type="ECO:0000256" key="5">
    <source>
        <dbReference type="SAM" id="Coils"/>
    </source>
</evidence>
<feature type="compositionally biased region" description="Basic residues" evidence="6">
    <location>
        <begin position="397"/>
        <end position="407"/>
    </location>
</feature>